<feature type="compositionally biased region" description="Polar residues" evidence="5">
    <location>
        <begin position="409"/>
        <end position="420"/>
    </location>
</feature>
<dbReference type="PANTHER" id="PTHR45969:SF69">
    <property type="entry name" value="FINGER DOMAIN PROTEIN, PUTATIVE (AFU_ORTHOLOGUE AFUA_3G12190)-RELATED"/>
    <property type="match status" value="1"/>
</dbReference>
<evidence type="ECO:0000256" key="2">
    <source>
        <dbReference type="ARBA" id="ARBA00022771"/>
    </source>
</evidence>
<gene>
    <name evidence="8" type="ORF">FOZ61_002026</name>
</gene>
<dbReference type="PANTHER" id="PTHR45969">
    <property type="entry name" value="RING ZINC FINGER PROTEIN-RELATED"/>
    <property type="match status" value="1"/>
</dbReference>
<dbReference type="EMBL" id="JABAHT010000153">
    <property type="protein sequence ID" value="KAF4663018.1"/>
    <property type="molecule type" value="Genomic_DNA"/>
</dbReference>
<keyword evidence="2 4" id="KW-0863">Zinc-finger</keyword>
<dbReference type="Pfam" id="PF17123">
    <property type="entry name" value="zf-RING_11"/>
    <property type="match status" value="1"/>
</dbReference>
<keyword evidence="3" id="KW-0862">Zinc</keyword>
<feature type="transmembrane region" description="Helical" evidence="6">
    <location>
        <begin position="17"/>
        <end position="37"/>
    </location>
</feature>
<dbReference type="Pfam" id="PF13639">
    <property type="entry name" value="zf-RING_2"/>
    <property type="match status" value="1"/>
</dbReference>
<keyword evidence="6" id="KW-0472">Membrane</keyword>
<dbReference type="GO" id="GO:0061630">
    <property type="term" value="F:ubiquitin protein ligase activity"/>
    <property type="evidence" value="ECO:0007669"/>
    <property type="project" value="TreeGrafter"/>
</dbReference>
<dbReference type="SMART" id="SM00184">
    <property type="entry name" value="RING"/>
    <property type="match status" value="2"/>
</dbReference>
<feature type="transmembrane region" description="Helical" evidence="6">
    <location>
        <begin position="43"/>
        <end position="63"/>
    </location>
</feature>
<feature type="transmembrane region" description="Helical" evidence="6">
    <location>
        <begin position="221"/>
        <end position="240"/>
    </location>
</feature>
<feature type="domain" description="RING-type" evidence="7">
    <location>
        <begin position="328"/>
        <end position="392"/>
    </location>
</feature>
<evidence type="ECO:0000256" key="6">
    <source>
        <dbReference type="SAM" id="Phobius"/>
    </source>
</evidence>
<keyword evidence="6" id="KW-0812">Transmembrane</keyword>
<dbReference type="Proteomes" id="UP000570595">
    <property type="component" value="Unassembled WGS sequence"/>
</dbReference>
<accession>A0A7J6LUP4</accession>
<proteinExistence type="predicted"/>
<dbReference type="GO" id="GO:0008270">
    <property type="term" value="F:zinc ion binding"/>
    <property type="evidence" value="ECO:0007669"/>
    <property type="project" value="UniProtKB-KW"/>
</dbReference>
<dbReference type="SUPFAM" id="SSF57850">
    <property type="entry name" value="RING/U-box"/>
    <property type="match status" value="2"/>
</dbReference>
<evidence type="ECO:0000256" key="1">
    <source>
        <dbReference type="ARBA" id="ARBA00022723"/>
    </source>
</evidence>
<evidence type="ECO:0000313" key="9">
    <source>
        <dbReference type="Proteomes" id="UP000570595"/>
    </source>
</evidence>
<dbReference type="InterPro" id="IPR013083">
    <property type="entry name" value="Znf_RING/FYVE/PHD"/>
</dbReference>
<feature type="region of interest" description="Disordered" evidence="5">
    <location>
        <begin position="397"/>
        <end position="434"/>
    </location>
</feature>
<evidence type="ECO:0000259" key="7">
    <source>
        <dbReference type="PROSITE" id="PS50089"/>
    </source>
</evidence>
<dbReference type="GO" id="GO:0016567">
    <property type="term" value="P:protein ubiquitination"/>
    <property type="evidence" value="ECO:0007669"/>
    <property type="project" value="TreeGrafter"/>
</dbReference>
<protein>
    <recommendedName>
        <fullName evidence="7">RING-type domain-containing protein</fullName>
    </recommendedName>
</protein>
<dbReference type="OrthoDB" id="9984778at2759"/>
<feature type="transmembrane region" description="Helical" evidence="6">
    <location>
        <begin position="246"/>
        <end position="268"/>
    </location>
</feature>
<dbReference type="Gene3D" id="3.30.40.10">
    <property type="entry name" value="Zinc/RING finger domain, C3HC4 (zinc finger)"/>
    <property type="match status" value="2"/>
</dbReference>
<sequence length="466" mass="51386">MPFTDSNVLVLNKKDRFIWLGGLTLCGGCCALVAALSLPKWTLQVLIAITVLWIIVPVGVLFYRQSRREAAAVDLEWGEGVEVDAKKLTPPSAEEISSFLDMVKSESSMSISTVDTSIEPRYEDLCPICLDEHDIGDTLCTLQCGHVFHERCMDSLAAYGDTGVCLGRISFHLVVLMHWKLNFLFNSRLSPEQLLSVPLFPMTETVGGDFIDISFPRHFRWIWLSGVVVITMSFIVLAAMHETFPGLIVAFGVALLLWIALPVIILLVKMTKKYGFRQGIQKLREGPKVETEATQQKPTAEDKKAFLEAAKSASQVTLDTTAAPQDLCPICLDEEDMGDPLITLRCGHVFHEKCIDSVIDTAYEKMYAPNYLGLPILPRDQVLSSLRCPLCRSQMTEVNDNDIEDGVPQPTTTETPSGSSVDDDPTVETSPAFSRPLARVPPTFYLTGTRVGDAPHVAALPVVVQL</sequence>
<name>A0A7J6LUP4_PEROL</name>
<organism evidence="8 9">
    <name type="scientific">Perkinsus olseni</name>
    <name type="common">Perkinsus atlanticus</name>
    <dbReference type="NCBI Taxonomy" id="32597"/>
    <lineage>
        <taxon>Eukaryota</taxon>
        <taxon>Sar</taxon>
        <taxon>Alveolata</taxon>
        <taxon>Perkinsozoa</taxon>
        <taxon>Perkinsea</taxon>
        <taxon>Perkinsida</taxon>
        <taxon>Perkinsidae</taxon>
        <taxon>Perkinsus</taxon>
    </lineage>
</organism>
<evidence type="ECO:0000256" key="3">
    <source>
        <dbReference type="ARBA" id="ARBA00022833"/>
    </source>
</evidence>
<dbReference type="PROSITE" id="PS50089">
    <property type="entry name" value="ZF_RING_2"/>
    <property type="match status" value="2"/>
</dbReference>
<keyword evidence="1" id="KW-0479">Metal-binding</keyword>
<dbReference type="InterPro" id="IPR001841">
    <property type="entry name" value="Znf_RING"/>
</dbReference>
<evidence type="ECO:0000313" key="8">
    <source>
        <dbReference type="EMBL" id="KAF4663018.1"/>
    </source>
</evidence>
<evidence type="ECO:0000256" key="4">
    <source>
        <dbReference type="PROSITE-ProRule" id="PRU00175"/>
    </source>
</evidence>
<feature type="domain" description="RING-type" evidence="7">
    <location>
        <begin position="126"/>
        <end position="165"/>
    </location>
</feature>
<keyword evidence="6" id="KW-1133">Transmembrane helix</keyword>
<comment type="caution">
    <text evidence="8">The sequence shown here is derived from an EMBL/GenBank/DDBJ whole genome shotgun (WGS) entry which is preliminary data.</text>
</comment>
<reference evidence="8 9" key="1">
    <citation type="submission" date="2020-04" db="EMBL/GenBank/DDBJ databases">
        <title>Perkinsus olseni comparative genomics.</title>
        <authorList>
            <person name="Bogema D.R."/>
        </authorList>
    </citation>
    <scope>NUCLEOTIDE SEQUENCE [LARGE SCALE GENOMIC DNA]</scope>
    <source>
        <strain evidence="8">ATCC PRA-179</strain>
    </source>
</reference>
<evidence type="ECO:0000256" key="5">
    <source>
        <dbReference type="SAM" id="MobiDB-lite"/>
    </source>
</evidence>
<dbReference type="AlphaFoldDB" id="A0A7J6LUP4"/>